<dbReference type="EMBL" id="JAIRBM010000004">
    <property type="protein sequence ID" value="MBZ6075997.1"/>
    <property type="molecule type" value="Genomic_DNA"/>
</dbReference>
<proteinExistence type="predicted"/>
<keyword evidence="3" id="KW-1185">Reference proteome</keyword>
<sequence length="60" mass="6842">MCYSRYSSESDAKMKAEAERQKEREAKRTEVVDKLRQEADEVARKATPSPTPVKETVPAK</sequence>
<evidence type="ECO:0000313" key="3">
    <source>
        <dbReference type="Proteomes" id="UP000704176"/>
    </source>
</evidence>
<evidence type="ECO:0000313" key="2">
    <source>
        <dbReference type="EMBL" id="MBZ6075997.1"/>
    </source>
</evidence>
<reference evidence="2 3" key="1">
    <citation type="submission" date="2021-09" db="EMBL/GenBank/DDBJ databases">
        <title>The complete genome sequence of a new microorganism.</title>
        <authorList>
            <person name="Zi Z."/>
        </authorList>
    </citation>
    <scope>NUCLEOTIDE SEQUENCE [LARGE SCALE GENOMIC DNA]</scope>
    <source>
        <strain evidence="2 3">WGZ8</strain>
    </source>
</reference>
<comment type="caution">
    <text evidence="2">The sequence shown here is derived from an EMBL/GenBank/DDBJ whole genome shotgun (WGS) entry which is preliminary data.</text>
</comment>
<protein>
    <submittedName>
        <fullName evidence="2">Uncharacterized protein</fullName>
    </submittedName>
</protein>
<organism evidence="2 3">
    <name type="scientific">Microvirga puerhi</name>
    <dbReference type="NCBI Taxonomy" id="2876078"/>
    <lineage>
        <taxon>Bacteria</taxon>
        <taxon>Pseudomonadati</taxon>
        <taxon>Pseudomonadota</taxon>
        <taxon>Alphaproteobacteria</taxon>
        <taxon>Hyphomicrobiales</taxon>
        <taxon>Methylobacteriaceae</taxon>
        <taxon>Microvirga</taxon>
    </lineage>
</organism>
<gene>
    <name evidence="2" type="ORF">K9B37_06800</name>
</gene>
<feature type="region of interest" description="Disordered" evidence="1">
    <location>
        <begin position="1"/>
        <end position="60"/>
    </location>
</feature>
<dbReference type="Proteomes" id="UP000704176">
    <property type="component" value="Unassembled WGS sequence"/>
</dbReference>
<dbReference type="RefSeq" id="WP_224312318.1">
    <property type="nucleotide sequence ID" value="NZ_JAIRBM010000004.1"/>
</dbReference>
<feature type="compositionally biased region" description="Basic and acidic residues" evidence="1">
    <location>
        <begin position="8"/>
        <end position="44"/>
    </location>
</feature>
<accession>A0ABS7VLX0</accession>
<name>A0ABS7VLX0_9HYPH</name>
<evidence type="ECO:0000256" key="1">
    <source>
        <dbReference type="SAM" id="MobiDB-lite"/>
    </source>
</evidence>